<dbReference type="HAMAP" id="MF_00034">
    <property type="entry name" value="RuvC"/>
    <property type="match status" value="1"/>
</dbReference>
<dbReference type="InterPro" id="IPR002176">
    <property type="entry name" value="X-over_junc_endoDNase_RuvC"/>
</dbReference>
<evidence type="ECO:0000256" key="14">
    <source>
        <dbReference type="NCBIfam" id="TIGR00228"/>
    </source>
</evidence>
<evidence type="ECO:0000256" key="3">
    <source>
        <dbReference type="ARBA" id="ARBA00022722"/>
    </source>
</evidence>
<keyword evidence="7 13" id="KW-0378">Hydrolase</keyword>
<comment type="function">
    <text evidence="13">The RuvA-RuvB-RuvC complex processes Holliday junction (HJ) DNA during genetic recombination and DNA repair. Endonuclease that resolves HJ intermediates. Cleaves cruciform DNA by making single-stranded nicks across the HJ at symmetrical positions within the homologous arms, yielding a 5'-phosphate and a 3'-hydroxyl group; requires a central core of homology in the junction. The consensus cleavage sequence is 5'-(A/T)TT(C/G)-3'. Cleavage occurs on the 3'-side of the TT dinucleotide at the point of strand exchange. HJ branch migration catalyzed by RuvA-RuvB allows RuvC to scan DNA until it finds its consensus sequence, where it cleaves and resolves the cruciform DNA.</text>
</comment>
<keyword evidence="6 13" id="KW-0227">DNA damage</keyword>
<evidence type="ECO:0000256" key="7">
    <source>
        <dbReference type="ARBA" id="ARBA00022801"/>
    </source>
</evidence>
<dbReference type="NCBIfam" id="TIGR00228">
    <property type="entry name" value="ruvC"/>
    <property type="match status" value="1"/>
</dbReference>
<evidence type="ECO:0000256" key="15">
    <source>
        <dbReference type="SAM" id="MobiDB-lite"/>
    </source>
</evidence>
<dbReference type="PANTHER" id="PTHR30194:SF3">
    <property type="entry name" value="CROSSOVER JUNCTION ENDODEOXYRIBONUCLEASE RUVC"/>
    <property type="match status" value="1"/>
</dbReference>
<evidence type="ECO:0000256" key="11">
    <source>
        <dbReference type="ARBA" id="ARBA00023204"/>
    </source>
</evidence>
<keyword evidence="17" id="KW-1185">Reference proteome</keyword>
<dbReference type="PROSITE" id="PS01321">
    <property type="entry name" value="RUVC"/>
    <property type="match status" value="1"/>
</dbReference>
<sequence length="209" mass="21692">MRVLGIDPGITRCGVGVVDVDPSRRASLVHVGVVRTDPELATQFRLLTISDGIAEVIARFSPEIVALERPFAKENRQSVATTMQAMGIAMVEAARAGLPVAVHTPSEVKAAVSGNGAASKAQVETMVARILGLDKPPKPADAADALAIAITQAWRGTGILGSGVDGDLDVTISGGVKTRVGTRLTPAQRAWAEAEAASRRSGAADPRRK</sequence>
<evidence type="ECO:0000256" key="10">
    <source>
        <dbReference type="ARBA" id="ARBA00023172"/>
    </source>
</evidence>
<dbReference type="GO" id="GO:0006310">
    <property type="term" value="P:DNA recombination"/>
    <property type="evidence" value="ECO:0007669"/>
    <property type="project" value="UniProtKB-UniRule"/>
</dbReference>
<comment type="similarity">
    <text evidence="1 13">Belongs to the RuvC family.</text>
</comment>
<keyword evidence="11 13" id="KW-0234">DNA repair</keyword>
<comment type="subunit">
    <text evidence="13">Homodimer which binds Holliday junction (HJ) DNA. The HJ becomes 2-fold symmetrical on binding to RuvC with unstacked arms; it has a different conformation from HJ DNA in complex with RuvA. In the full resolvosome a probable DNA-RuvA(4)-RuvB(12)-RuvC(2) complex forms which resolves the HJ.</text>
</comment>
<reference evidence="16 17" key="1">
    <citation type="submission" date="2019-08" db="EMBL/GenBank/DDBJ databases">
        <title>In-depth cultivation of the pig gut microbiome towards novel bacterial diversity and tailored functional studies.</title>
        <authorList>
            <person name="Wylensek D."/>
            <person name="Hitch T.C.A."/>
            <person name="Clavel T."/>
        </authorList>
    </citation>
    <scope>NUCLEOTIDE SEQUENCE [LARGE SCALE GENOMIC DNA]</scope>
    <source>
        <strain evidence="16 17">RF-GAM-744-WT-7</strain>
    </source>
</reference>
<evidence type="ECO:0000313" key="17">
    <source>
        <dbReference type="Proteomes" id="UP000442535"/>
    </source>
</evidence>
<dbReference type="EC" id="3.1.21.10" evidence="13 14"/>
<feature type="binding site" evidence="13">
    <location>
        <position position="7"/>
    </location>
    <ligand>
        <name>Mg(2+)</name>
        <dbReference type="ChEBI" id="CHEBI:18420"/>
        <label>1</label>
    </ligand>
</feature>
<dbReference type="EMBL" id="VUMY01000001">
    <property type="protein sequence ID" value="MST48831.1"/>
    <property type="molecule type" value="Genomic_DNA"/>
</dbReference>
<feature type="active site" evidence="13">
    <location>
        <position position="141"/>
    </location>
</feature>
<dbReference type="AlphaFoldDB" id="A0A7K0K005"/>
<evidence type="ECO:0000256" key="12">
    <source>
        <dbReference type="ARBA" id="ARBA00029354"/>
    </source>
</evidence>
<dbReference type="InterPro" id="IPR020563">
    <property type="entry name" value="X-over_junc_endoDNase_Mg_BS"/>
</dbReference>
<dbReference type="RefSeq" id="WP_277027320.1">
    <property type="nucleotide sequence ID" value="NZ_JAQYQY010000018.1"/>
</dbReference>
<accession>A0A7K0K005</accession>
<dbReference type="InterPro" id="IPR012337">
    <property type="entry name" value="RNaseH-like_sf"/>
</dbReference>
<dbReference type="PRINTS" id="PR00696">
    <property type="entry name" value="RSOLVASERUVC"/>
</dbReference>
<evidence type="ECO:0000256" key="5">
    <source>
        <dbReference type="ARBA" id="ARBA00022759"/>
    </source>
</evidence>
<feature type="active site" evidence="13">
    <location>
        <position position="68"/>
    </location>
</feature>
<evidence type="ECO:0000256" key="13">
    <source>
        <dbReference type="HAMAP-Rule" id="MF_00034"/>
    </source>
</evidence>
<feature type="binding site" evidence="13">
    <location>
        <position position="68"/>
    </location>
    <ligand>
        <name>Mg(2+)</name>
        <dbReference type="ChEBI" id="CHEBI:18420"/>
        <label>2</label>
    </ligand>
</feature>
<keyword evidence="10 13" id="KW-0233">DNA recombination</keyword>
<dbReference type="Gene3D" id="3.30.420.10">
    <property type="entry name" value="Ribonuclease H-like superfamily/Ribonuclease H"/>
    <property type="match status" value="1"/>
</dbReference>
<dbReference type="CDD" id="cd16962">
    <property type="entry name" value="RuvC"/>
    <property type="match status" value="1"/>
</dbReference>
<evidence type="ECO:0000256" key="4">
    <source>
        <dbReference type="ARBA" id="ARBA00022723"/>
    </source>
</evidence>
<evidence type="ECO:0000256" key="8">
    <source>
        <dbReference type="ARBA" id="ARBA00022842"/>
    </source>
</evidence>
<dbReference type="GO" id="GO:0005737">
    <property type="term" value="C:cytoplasm"/>
    <property type="evidence" value="ECO:0007669"/>
    <property type="project" value="UniProtKB-SubCell"/>
</dbReference>
<organism evidence="16 17">
    <name type="scientific">Mobiluncus porci</name>
    <dbReference type="NCBI Taxonomy" id="2652278"/>
    <lineage>
        <taxon>Bacteria</taxon>
        <taxon>Bacillati</taxon>
        <taxon>Actinomycetota</taxon>
        <taxon>Actinomycetes</taxon>
        <taxon>Actinomycetales</taxon>
        <taxon>Actinomycetaceae</taxon>
        <taxon>Mobiluncus</taxon>
    </lineage>
</organism>
<keyword evidence="4 13" id="KW-0479">Metal-binding</keyword>
<comment type="caution">
    <text evidence="16">The sequence shown here is derived from an EMBL/GenBank/DDBJ whole genome shotgun (WGS) entry which is preliminary data.</text>
</comment>
<protein>
    <recommendedName>
        <fullName evidence="13 14">Crossover junction endodeoxyribonuclease RuvC</fullName>
        <ecNumber evidence="13 14">3.1.21.10</ecNumber>
    </recommendedName>
    <alternativeName>
        <fullName evidence="13">Holliday junction nuclease RuvC</fullName>
    </alternativeName>
    <alternativeName>
        <fullName evidence="13">Holliday junction resolvase RuvC</fullName>
    </alternativeName>
</protein>
<dbReference type="SUPFAM" id="SSF53098">
    <property type="entry name" value="Ribonuclease H-like"/>
    <property type="match status" value="1"/>
</dbReference>
<dbReference type="InterPro" id="IPR036397">
    <property type="entry name" value="RNaseH_sf"/>
</dbReference>
<name>A0A7K0K005_9ACTO</name>
<dbReference type="GO" id="GO:0003677">
    <property type="term" value="F:DNA binding"/>
    <property type="evidence" value="ECO:0007669"/>
    <property type="project" value="UniProtKB-KW"/>
</dbReference>
<keyword evidence="5 13" id="KW-0255">Endonuclease</keyword>
<feature type="region of interest" description="Disordered" evidence="15">
    <location>
        <begin position="187"/>
        <end position="209"/>
    </location>
</feature>
<comment type="subcellular location">
    <subcellularLocation>
        <location evidence="13">Cytoplasm</location>
    </subcellularLocation>
</comment>
<evidence type="ECO:0000256" key="9">
    <source>
        <dbReference type="ARBA" id="ARBA00023125"/>
    </source>
</evidence>
<dbReference type="Proteomes" id="UP000442535">
    <property type="component" value="Unassembled WGS sequence"/>
</dbReference>
<feature type="binding site" evidence="13">
    <location>
        <position position="141"/>
    </location>
    <ligand>
        <name>Mg(2+)</name>
        <dbReference type="ChEBI" id="CHEBI:18420"/>
        <label>1</label>
    </ligand>
</feature>
<proteinExistence type="inferred from homology"/>
<evidence type="ECO:0000256" key="6">
    <source>
        <dbReference type="ARBA" id="ARBA00022763"/>
    </source>
</evidence>
<comment type="catalytic activity">
    <reaction evidence="12 13">
        <text>Endonucleolytic cleavage at a junction such as a reciprocal single-stranded crossover between two homologous DNA duplexes (Holliday junction).</text>
        <dbReference type="EC" id="3.1.21.10"/>
    </reaction>
</comment>
<evidence type="ECO:0000256" key="2">
    <source>
        <dbReference type="ARBA" id="ARBA00022490"/>
    </source>
</evidence>
<gene>
    <name evidence="13 16" type="primary">ruvC</name>
    <name evidence="16" type="ORF">FYJ63_00925</name>
</gene>
<evidence type="ECO:0000256" key="1">
    <source>
        <dbReference type="ARBA" id="ARBA00009518"/>
    </source>
</evidence>
<keyword evidence="8 13" id="KW-0460">Magnesium</keyword>
<dbReference type="GO" id="GO:0008821">
    <property type="term" value="F:crossover junction DNA endonuclease activity"/>
    <property type="evidence" value="ECO:0007669"/>
    <property type="project" value="UniProtKB-UniRule"/>
</dbReference>
<keyword evidence="2 13" id="KW-0963">Cytoplasm</keyword>
<dbReference type="GO" id="GO:0000287">
    <property type="term" value="F:magnesium ion binding"/>
    <property type="evidence" value="ECO:0007669"/>
    <property type="project" value="UniProtKB-UniRule"/>
</dbReference>
<dbReference type="PANTHER" id="PTHR30194">
    <property type="entry name" value="CROSSOVER JUNCTION ENDODEOXYRIBONUCLEASE RUVC"/>
    <property type="match status" value="1"/>
</dbReference>
<evidence type="ECO:0000313" key="16">
    <source>
        <dbReference type="EMBL" id="MST48831.1"/>
    </source>
</evidence>
<feature type="active site" evidence="13">
    <location>
        <position position="7"/>
    </location>
</feature>
<comment type="cofactor">
    <cofactor evidence="13">
        <name>Mg(2+)</name>
        <dbReference type="ChEBI" id="CHEBI:18420"/>
    </cofactor>
    <text evidence="13">Binds 2 Mg(2+) ion per subunit.</text>
</comment>
<dbReference type="GO" id="GO:0048476">
    <property type="term" value="C:Holliday junction resolvase complex"/>
    <property type="evidence" value="ECO:0007669"/>
    <property type="project" value="UniProtKB-UniRule"/>
</dbReference>
<keyword evidence="3 13" id="KW-0540">Nuclease</keyword>
<dbReference type="Pfam" id="PF02075">
    <property type="entry name" value="RuvC"/>
    <property type="match status" value="1"/>
</dbReference>
<dbReference type="GO" id="GO:0006281">
    <property type="term" value="P:DNA repair"/>
    <property type="evidence" value="ECO:0007669"/>
    <property type="project" value="UniProtKB-UniRule"/>
</dbReference>
<keyword evidence="9 13" id="KW-0238">DNA-binding</keyword>
<dbReference type="FunFam" id="3.30.420.10:FF:000002">
    <property type="entry name" value="Crossover junction endodeoxyribonuclease RuvC"/>
    <property type="match status" value="1"/>
</dbReference>